<evidence type="ECO:0000313" key="2">
    <source>
        <dbReference type="EMBL" id="GAA0177130.1"/>
    </source>
</evidence>
<dbReference type="AlphaFoldDB" id="A0AAV3RNE2"/>
<proteinExistence type="predicted"/>
<reference evidence="2 3" key="1">
    <citation type="submission" date="2024-01" db="EMBL/GenBank/DDBJ databases">
        <title>The complete chloroplast genome sequence of Lithospermum erythrorhizon: insights into the phylogenetic relationship among Boraginaceae species and the maternal lineages of purple gromwells.</title>
        <authorList>
            <person name="Okada T."/>
            <person name="Watanabe K."/>
        </authorList>
    </citation>
    <scope>NUCLEOTIDE SEQUENCE [LARGE SCALE GENOMIC DNA]</scope>
</reference>
<gene>
    <name evidence="2" type="ORF">LIER_29661</name>
</gene>
<organism evidence="2 3">
    <name type="scientific">Lithospermum erythrorhizon</name>
    <name type="common">Purple gromwell</name>
    <name type="synonym">Lithospermum officinale var. erythrorhizon</name>
    <dbReference type="NCBI Taxonomy" id="34254"/>
    <lineage>
        <taxon>Eukaryota</taxon>
        <taxon>Viridiplantae</taxon>
        <taxon>Streptophyta</taxon>
        <taxon>Embryophyta</taxon>
        <taxon>Tracheophyta</taxon>
        <taxon>Spermatophyta</taxon>
        <taxon>Magnoliopsida</taxon>
        <taxon>eudicotyledons</taxon>
        <taxon>Gunneridae</taxon>
        <taxon>Pentapetalae</taxon>
        <taxon>asterids</taxon>
        <taxon>lamiids</taxon>
        <taxon>Boraginales</taxon>
        <taxon>Boraginaceae</taxon>
        <taxon>Boraginoideae</taxon>
        <taxon>Lithospermeae</taxon>
        <taxon>Lithospermum</taxon>
    </lineage>
</organism>
<dbReference type="Proteomes" id="UP001454036">
    <property type="component" value="Unassembled WGS sequence"/>
</dbReference>
<protein>
    <submittedName>
        <fullName evidence="2">Uncharacterized protein</fullName>
    </submittedName>
</protein>
<feature type="region of interest" description="Disordered" evidence="1">
    <location>
        <begin position="134"/>
        <end position="176"/>
    </location>
</feature>
<evidence type="ECO:0000256" key="1">
    <source>
        <dbReference type="SAM" id="MobiDB-lite"/>
    </source>
</evidence>
<name>A0AAV3RNE2_LITER</name>
<dbReference type="EMBL" id="BAABME010010283">
    <property type="protein sequence ID" value="GAA0177130.1"/>
    <property type="molecule type" value="Genomic_DNA"/>
</dbReference>
<accession>A0AAV3RNE2</accession>
<comment type="caution">
    <text evidence="2">The sequence shown here is derived from an EMBL/GenBank/DDBJ whole genome shotgun (WGS) entry which is preliminary data.</text>
</comment>
<sequence>MGSHEVKSRSYSRCARTVKSIPLSYELAGKRKELFDDSVYVDCGLLNAVESCPNHPHSFLITYHKYFSSIITTVIKNFQFHHTLFKNHPSKASISCFLSKDSHNCTILSLQFAKTTSVSMVKIRRGLNISGKATKGKKKGTEPIDETCMEVDPPCCEQEGSKGQESETKNSDFEDR</sequence>
<keyword evidence="3" id="KW-1185">Reference proteome</keyword>
<evidence type="ECO:0000313" key="3">
    <source>
        <dbReference type="Proteomes" id="UP001454036"/>
    </source>
</evidence>
<feature type="compositionally biased region" description="Basic and acidic residues" evidence="1">
    <location>
        <begin position="159"/>
        <end position="176"/>
    </location>
</feature>